<accession>A0A605UWA1</accession>
<dbReference type="RefSeq" id="WP_070804859.1">
    <property type="nucleotide sequence ID" value="NZ_MLSJ01000006.1"/>
</dbReference>
<name>A0A605UWA1_SALER</name>
<proteinExistence type="predicted"/>
<reference evidence="2" key="1">
    <citation type="submission" date="2019-09" db="EMBL/GenBank/DDBJ databases">
        <authorList>
            <consortium name="PulseNet: The National Subtyping Network for Foodborne Disease Surveillance"/>
            <person name="Tarr C.L."/>
            <person name="Trees E."/>
            <person name="Katz L.S."/>
            <person name="Carleton-Romer H.A."/>
            <person name="Stroika S."/>
            <person name="Kucerova Z."/>
            <person name="Roache K.F."/>
            <person name="Sabol A.L."/>
            <person name="Besser J."/>
            <person name="Gerner-Smidt P."/>
        </authorList>
    </citation>
    <scope>NUCLEOTIDE SEQUENCE</scope>
    <source>
        <strain evidence="1">PNUSAS085449</strain>
        <strain evidence="2">PNUSAS098471</strain>
    </source>
</reference>
<dbReference type="EMBL" id="AAKQEN010000004">
    <property type="protein sequence ID" value="ECU5167121.1"/>
    <property type="molecule type" value="Genomic_DNA"/>
</dbReference>
<protein>
    <submittedName>
        <fullName evidence="2">Uncharacterized protein</fullName>
    </submittedName>
</protein>
<sequence>MFYFNKLGGVKIVSMTPANPGWYLRVKENFEDTEWWYMPVACWALCRSADGDLMLPCVVDDRGTLTPNDPDSNPCDLVYLPNAKVLENPAFGAIECKLIQ</sequence>
<evidence type="ECO:0000313" key="1">
    <source>
        <dbReference type="EMBL" id="ECJ9902771.1"/>
    </source>
</evidence>
<dbReference type="AlphaFoldDB" id="A0A605UWA1"/>
<gene>
    <name evidence="2" type="ORF">F2237_03870</name>
    <name evidence="1" type="ORF">FQQ32_22330</name>
</gene>
<organism evidence="2">
    <name type="scientific">Salmonella enterica</name>
    <name type="common">Salmonella choleraesuis</name>
    <dbReference type="NCBI Taxonomy" id="28901"/>
    <lineage>
        <taxon>Bacteria</taxon>
        <taxon>Pseudomonadati</taxon>
        <taxon>Pseudomonadota</taxon>
        <taxon>Gammaproteobacteria</taxon>
        <taxon>Enterobacterales</taxon>
        <taxon>Enterobacteriaceae</taxon>
        <taxon>Salmonella</taxon>
    </lineage>
</organism>
<dbReference type="EMBL" id="AAJAEW010000225">
    <property type="protein sequence ID" value="ECJ9902771.1"/>
    <property type="molecule type" value="Genomic_DNA"/>
</dbReference>
<evidence type="ECO:0000313" key="2">
    <source>
        <dbReference type="EMBL" id="ECU5167121.1"/>
    </source>
</evidence>
<comment type="caution">
    <text evidence="2">The sequence shown here is derived from an EMBL/GenBank/DDBJ whole genome shotgun (WGS) entry which is preliminary data.</text>
</comment>